<feature type="compositionally biased region" description="Polar residues" evidence="2">
    <location>
        <begin position="182"/>
        <end position="197"/>
    </location>
</feature>
<dbReference type="Pfam" id="PF01464">
    <property type="entry name" value="SLT"/>
    <property type="match status" value="1"/>
</dbReference>
<proteinExistence type="inferred from homology"/>
<evidence type="ECO:0000313" key="5">
    <source>
        <dbReference type="Proteomes" id="UP001438189"/>
    </source>
</evidence>
<feature type="domain" description="Transglycosylase SLT" evidence="3">
    <location>
        <begin position="10"/>
        <end position="111"/>
    </location>
</feature>
<dbReference type="InterPro" id="IPR008258">
    <property type="entry name" value="Transglycosylase_SLT_dom_1"/>
</dbReference>
<sequence>MPVVFIDVAQQCAPQIAVETLAAVVSVESGFNPLAIRINSDYPLADQPANKAEAIETASILIAEGHDVDLGLAGISSGNLARLGLSISDAFDLCLNLKASASLLDGYYRAAIEGGATKTQAERVMLRSYYGHGEGSLGEMVGYDARVLAERQRLAGRLQNIEFSEEQANDLPRRERAGKLAVSSNADANPEQSQSRSEPPAPRWDVFNSGRSSSVLVFSNEQQE</sequence>
<reference evidence="4 5" key="1">
    <citation type="submission" date="2024-06" db="EMBL/GenBank/DDBJ databases">
        <title>Genome sequencing of Agrobacterium spp. from tobacco in Serbia.</title>
        <authorList>
            <person name="Ilicic R.J."/>
            <person name="Studholme D.J."/>
            <person name="Jelusic A."/>
            <person name="Barac G."/>
            <person name="Bagi F."/>
            <person name="Popovic Milovanovic T."/>
        </authorList>
    </citation>
    <scope>NUCLEOTIDE SEQUENCE [LARGE SCALE GENOMIC DNA]</scope>
    <source>
        <strain evidence="4 5">DA1</strain>
    </source>
</reference>
<organism evidence="4 5">
    <name type="scientific">Agrobacterium radiobacter</name>
    <dbReference type="NCBI Taxonomy" id="362"/>
    <lineage>
        <taxon>Bacteria</taxon>
        <taxon>Pseudomonadati</taxon>
        <taxon>Pseudomonadota</taxon>
        <taxon>Alphaproteobacteria</taxon>
        <taxon>Hyphomicrobiales</taxon>
        <taxon>Rhizobiaceae</taxon>
        <taxon>Rhizobium/Agrobacterium group</taxon>
        <taxon>Agrobacterium</taxon>
        <taxon>Agrobacterium tumefaciens complex</taxon>
    </lineage>
</organism>
<dbReference type="SUPFAM" id="SSF53955">
    <property type="entry name" value="Lysozyme-like"/>
    <property type="match status" value="1"/>
</dbReference>
<gene>
    <name evidence="4" type="ORF">ABVB70_18990</name>
</gene>
<dbReference type="RefSeq" id="WP_353574383.1">
    <property type="nucleotide sequence ID" value="NZ_JBETME010000008.1"/>
</dbReference>
<comment type="similarity">
    <text evidence="1">Belongs to the virb1 family.</text>
</comment>
<protein>
    <submittedName>
        <fullName evidence="4">Lytic transglycosylase domain-containing protein</fullName>
    </submittedName>
</protein>
<dbReference type="CDD" id="cd16892">
    <property type="entry name" value="LT_VirB1-like"/>
    <property type="match status" value="1"/>
</dbReference>
<dbReference type="InterPro" id="IPR023346">
    <property type="entry name" value="Lysozyme-like_dom_sf"/>
</dbReference>
<dbReference type="EMBL" id="JBETME010000008">
    <property type="protein sequence ID" value="MES4992425.1"/>
    <property type="molecule type" value="Genomic_DNA"/>
</dbReference>
<accession>A0ABD5LPN1</accession>
<evidence type="ECO:0000259" key="3">
    <source>
        <dbReference type="Pfam" id="PF01464"/>
    </source>
</evidence>
<comment type="caution">
    <text evidence="4">The sequence shown here is derived from an EMBL/GenBank/DDBJ whole genome shotgun (WGS) entry which is preliminary data.</text>
</comment>
<evidence type="ECO:0000256" key="1">
    <source>
        <dbReference type="ARBA" id="ARBA00009387"/>
    </source>
</evidence>
<evidence type="ECO:0000256" key="2">
    <source>
        <dbReference type="SAM" id="MobiDB-lite"/>
    </source>
</evidence>
<feature type="region of interest" description="Disordered" evidence="2">
    <location>
        <begin position="166"/>
        <end position="208"/>
    </location>
</feature>
<name>A0ABD5LPN1_AGRRD</name>
<dbReference type="AlphaFoldDB" id="A0ABD5LPN1"/>
<evidence type="ECO:0000313" key="4">
    <source>
        <dbReference type="EMBL" id="MES4992425.1"/>
    </source>
</evidence>
<dbReference type="Proteomes" id="UP001438189">
    <property type="component" value="Unassembled WGS sequence"/>
</dbReference>